<dbReference type="Gene3D" id="3.30.470.20">
    <property type="entry name" value="ATP-grasp fold, B domain"/>
    <property type="match status" value="1"/>
</dbReference>
<dbReference type="SUPFAM" id="SSF56059">
    <property type="entry name" value="Glutathione synthetase ATP-binding domain-like"/>
    <property type="match status" value="1"/>
</dbReference>
<sequence>MAEPRRSRGRELEPLFAPRGIAVIGASDKPGKLGTAMTASLDRFPRGVAMVNPGGGGMYTGVAEAVAAHGTHIDLAVLCVPAAATAGALQGCADAGVAAAVVCAGGFAEAGAQGEEHQQAVEAVVARTGIRLLGPNTSGFFRPGTGLYASFVPGAADLSPGGVGVVAASGGVNHALSFRLESAGAGVSLGVGLGGGIDVTAPEVLDFLRTDERTRAVALHLESVPDGPGLLEAVRRLAAEKPVAALVVGRGRTDEFARSHTGALATSWATTRALLEQAGAVVVDDENELVNAASALTAARMRPDPDPGVGLVTGQAGPGLIIADALTSQDLSLPPLERPARERIEGLLPPLTYLENPVDTGRPGPELPQVLAAVGADPGVDALGVYGITEPVVSLPDAVREAGVGTRIPVLIGVDGPAREVERVRAAADEQVPVLVGPSALAQGLTALAADARARHRAAQEVDRPARAPHLRLGDGPWHEAAAKDVLDSVGVATPRRRVCRTDEEVLGARGDLQGPVALKLLDASVLHKSDVGGVELGITGPQELGDALVRLRAAGARDVLVEEMAPSGTDLILGVRRDPVFGPVAVLGLGGVDAEALADHALCGLPAHRADLEGLPDRIAASALLDGFRGRPVLDRAALAEVVSALAGVLAGAPHVGEIEINPLRVTDKGLVALDAVMTPMEETR</sequence>
<dbReference type="SUPFAM" id="SSF52210">
    <property type="entry name" value="Succinyl-CoA synthetase domains"/>
    <property type="match status" value="2"/>
</dbReference>
<dbReference type="Pfam" id="PF13549">
    <property type="entry name" value="ATP-grasp_5"/>
    <property type="match status" value="1"/>
</dbReference>
<dbReference type="PANTHER" id="PTHR42793">
    <property type="entry name" value="COA BINDING DOMAIN CONTAINING PROTEIN"/>
    <property type="match status" value="1"/>
</dbReference>
<dbReference type="PANTHER" id="PTHR42793:SF1">
    <property type="entry name" value="PEPTIDYL-LYSINE N-ACETYLTRANSFERASE PATZ"/>
    <property type="match status" value="1"/>
</dbReference>
<dbReference type="Gene3D" id="3.30.1490.20">
    <property type="entry name" value="ATP-grasp fold, A domain"/>
    <property type="match status" value="1"/>
</dbReference>
<dbReference type="Pfam" id="PF13380">
    <property type="entry name" value="CoA_binding_2"/>
    <property type="match status" value="1"/>
</dbReference>
<keyword evidence="2" id="KW-0436">Ligase</keyword>
<dbReference type="InterPro" id="IPR003781">
    <property type="entry name" value="CoA-bd"/>
</dbReference>
<dbReference type="SUPFAM" id="SSF51735">
    <property type="entry name" value="NAD(P)-binding Rossmann-fold domains"/>
    <property type="match status" value="1"/>
</dbReference>
<comment type="caution">
    <text evidence="2">The sequence shown here is derived from an EMBL/GenBank/DDBJ whole genome shotgun (WGS) entry which is preliminary data.</text>
</comment>
<dbReference type="RefSeq" id="WP_193119806.1">
    <property type="nucleotide sequence ID" value="NZ_JADBGI010000001.1"/>
</dbReference>
<dbReference type="InterPro" id="IPR013815">
    <property type="entry name" value="ATP_grasp_subdomain_1"/>
</dbReference>
<name>A0ABR9NZY6_9ACTN</name>
<evidence type="ECO:0000259" key="1">
    <source>
        <dbReference type="SMART" id="SM00881"/>
    </source>
</evidence>
<keyword evidence="3" id="KW-1185">Reference proteome</keyword>
<dbReference type="Gene3D" id="3.40.50.720">
    <property type="entry name" value="NAD(P)-binding Rossmann-like Domain"/>
    <property type="match status" value="1"/>
</dbReference>
<proteinExistence type="predicted"/>
<dbReference type="Pfam" id="PF13607">
    <property type="entry name" value="Succ_CoA_lig"/>
    <property type="match status" value="1"/>
</dbReference>
<gene>
    <name evidence="2" type="ORF">IDM40_00240</name>
</gene>
<dbReference type="Proteomes" id="UP000806528">
    <property type="component" value="Unassembled WGS sequence"/>
</dbReference>
<dbReference type="InterPro" id="IPR036291">
    <property type="entry name" value="NAD(P)-bd_dom_sf"/>
</dbReference>
<accession>A0ABR9NZY6</accession>
<evidence type="ECO:0000313" key="3">
    <source>
        <dbReference type="Proteomes" id="UP000806528"/>
    </source>
</evidence>
<dbReference type="InterPro" id="IPR016102">
    <property type="entry name" value="Succinyl-CoA_synth-like"/>
</dbReference>
<protein>
    <submittedName>
        <fullName evidence="2">Acetate--CoA ligase family protein</fullName>
    </submittedName>
</protein>
<dbReference type="Gene3D" id="3.40.50.261">
    <property type="entry name" value="Succinyl-CoA synthetase domains"/>
    <property type="match status" value="2"/>
</dbReference>
<evidence type="ECO:0000313" key="2">
    <source>
        <dbReference type="EMBL" id="MBE2997134.1"/>
    </source>
</evidence>
<feature type="domain" description="CoA-binding" evidence="1">
    <location>
        <begin position="15"/>
        <end position="107"/>
    </location>
</feature>
<dbReference type="GO" id="GO:0016874">
    <property type="term" value="F:ligase activity"/>
    <property type="evidence" value="ECO:0007669"/>
    <property type="project" value="UniProtKB-KW"/>
</dbReference>
<organism evidence="2 3">
    <name type="scientific">Nocardiopsis coralli</name>
    <dbReference type="NCBI Taxonomy" id="2772213"/>
    <lineage>
        <taxon>Bacteria</taxon>
        <taxon>Bacillati</taxon>
        <taxon>Actinomycetota</taxon>
        <taxon>Actinomycetes</taxon>
        <taxon>Streptosporangiales</taxon>
        <taxon>Nocardiopsidaceae</taxon>
        <taxon>Nocardiopsis</taxon>
    </lineage>
</organism>
<dbReference type="EMBL" id="JADBGI010000001">
    <property type="protein sequence ID" value="MBE2997134.1"/>
    <property type="molecule type" value="Genomic_DNA"/>
</dbReference>
<dbReference type="InterPro" id="IPR032875">
    <property type="entry name" value="Succ_CoA_lig_flav_dom"/>
</dbReference>
<reference evidence="2 3" key="1">
    <citation type="submission" date="2020-09" db="EMBL/GenBank/DDBJ databases">
        <title>Diversity and distribution of actinomycetes associated with coral in the coast of Hainan.</title>
        <authorList>
            <person name="Li F."/>
        </authorList>
    </citation>
    <scope>NUCLEOTIDE SEQUENCE [LARGE SCALE GENOMIC DNA]</scope>
    <source>
        <strain evidence="2 3">HNM0947</strain>
    </source>
</reference>
<dbReference type="SMART" id="SM00881">
    <property type="entry name" value="CoA_binding"/>
    <property type="match status" value="1"/>
</dbReference>